<reference evidence="6 8" key="5">
    <citation type="submission" date="2019-01" db="EMBL/GenBank/DDBJ databases">
        <title>The Pseudomonas aeruginosa pan-genome provides new insights on its population structure, horizontal gene transfer and pathogenicity.</title>
        <authorList>
            <person name="Freschi L."/>
            <person name="Vincent A.T."/>
            <person name="Jeukens J."/>
            <person name="Emond-Rheault J.-G."/>
            <person name="Kukavica-Ibrulj I."/>
            <person name="Dupont M.-J."/>
            <person name="Charette S.J."/>
            <person name="Boyle B."/>
            <person name="Levesque R.C."/>
        </authorList>
    </citation>
    <scope>NUCLEOTIDE SEQUENCE [LARGE SCALE GENOMIC DNA]</scope>
    <source>
        <strain evidence="6 8">PA-W36</strain>
    </source>
</reference>
<reference evidence="6 8" key="4">
    <citation type="submission" date="2017-08" db="EMBL/GenBank/DDBJ databases">
        <authorList>
            <person name="Feschi L."/>
            <person name="Jeukens J."/>
            <person name="Emond-Rheault J.-G."/>
            <person name="Kukavica-Ibrulj I."/>
            <person name="Boyle B."/>
            <person name="Levesque R.C."/>
        </authorList>
    </citation>
    <scope>NUCLEOTIDE SEQUENCE [LARGE SCALE GENOMIC DNA]</scope>
    <source>
        <strain evidence="6 8">PA-W36</strain>
    </source>
</reference>
<dbReference type="SUPFAM" id="SSF52402">
    <property type="entry name" value="Adenine nucleotide alpha hydrolases-like"/>
    <property type="match status" value="1"/>
</dbReference>
<dbReference type="EMBL" id="NSNE01000001">
    <property type="protein sequence ID" value="RPM23299.1"/>
    <property type="molecule type" value="Genomic_DNA"/>
</dbReference>
<evidence type="ECO:0000313" key="9">
    <source>
        <dbReference type="Proteomes" id="UP000644192"/>
    </source>
</evidence>
<reference evidence="7" key="2">
    <citation type="submission" date="2015-06" db="EMBL/GenBank/DDBJ databases">
        <authorList>
            <person name="Radhakrishnan Rajesh"/>
            <person name="Underwood Anthony"/>
            <person name="Al-Shahib Ali"/>
        </authorList>
    </citation>
    <scope>NUCLEOTIDE SEQUENCE [LARGE SCALE GENOMIC DNA]</scope>
    <source>
        <strain evidence="7">P19_London_7_VIM_2_05_10</strain>
    </source>
</reference>
<dbReference type="Gene3D" id="3.40.50.620">
    <property type="entry name" value="HUPs"/>
    <property type="match status" value="1"/>
</dbReference>
<evidence type="ECO:0000313" key="3">
    <source>
        <dbReference type="EMBL" id="ALI59465.1"/>
    </source>
</evidence>
<dbReference type="InterPro" id="IPR014729">
    <property type="entry name" value="Rossmann-like_a/b/a_fold"/>
</dbReference>
<dbReference type="CDD" id="cd00293">
    <property type="entry name" value="USP-like"/>
    <property type="match status" value="1"/>
</dbReference>
<dbReference type="AlphaFoldDB" id="A0A069QE81"/>
<dbReference type="PRINTS" id="PR01438">
    <property type="entry name" value="UNVRSLSTRESS"/>
</dbReference>
<dbReference type="EMBL" id="WXZT01000011">
    <property type="protein sequence ID" value="MZZ13829.1"/>
    <property type="molecule type" value="Genomic_DNA"/>
</dbReference>
<reference evidence="3" key="3">
    <citation type="submission" date="2015-08" db="EMBL/GenBank/DDBJ databases">
        <title>Pseudomonas aeruginosa strain CCBH4851 chromosome region.</title>
        <authorList>
            <person name="Silveira M.C."/>
            <person name="Carvalho-Assef A.P.D."/>
            <person name="Albano R.M."/>
        </authorList>
    </citation>
    <scope>NUCLEOTIDE SEQUENCE</scope>
    <source>
        <strain evidence="3">CCBH4851</strain>
    </source>
</reference>
<accession>A0A069QE81</accession>
<sequence>MFHTLLVAIDGGPQTRRIAELARQAAAPGARVHLLCAVDAGYALPGRPTLLDYPPAAHECEEARQVLDEACALLAGCELEVRAELRAGDPVQVILGEARRLGCELIVIGHRHLGRLERLLDPSVGDRVIREAPCPVLVEVREGDAQGS</sequence>
<dbReference type="Proteomes" id="UP000284767">
    <property type="component" value="Unassembled WGS sequence"/>
</dbReference>
<dbReference type="eggNOG" id="COG0589">
    <property type="taxonomic scope" value="Bacteria"/>
</dbReference>
<dbReference type="PATRIC" id="fig|287.1479.peg.385"/>
<dbReference type="EMBL" id="CVVU01000250">
    <property type="protein sequence ID" value="CRP88362.1"/>
    <property type="molecule type" value="Genomic_DNA"/>
</dbReference>
<evidence type="ECO:0000313" key="5">
    <source>
        <dbReference type="EMBL" id="MZZ13829.1"/>
    </source>
</evidence>
<evidence type="ECO:0000313" key="4">
    <source>
        <dbReference type="EMBL" id="CRP88362.1"/>
    </source>
</evidence>
<reference evidence="5" key="6">
    <citation type="submission" date="2020-01" db="EMBL/GenBank/DDBJ databases">
        <title>Bacteria Cultured from War Wounds Associated with the Conflict in Eastern Ukraine.</title>
        <authorList>
            <person name="Snesrud E."/>
            <person name="Galac M.R."/>
            <person name="Mc Gann P."/>
            <person name="Valentine K."/>
            <person name="Viacheslav K."/>
        </authorList>
    </citation>
    <scope>NUCLEOTIDE SEQUENCE</scope>
    <source>
        <strain evidence="5">VNMU148</strain>
    </source>
</reference>
<dbReference type="InterPro" id="IPR006015">
    <property type="entry name" value="Universal_stress_UspA"/>
</dbReference>
<protein>
    <submittedName>
        <fullName evidence="3 5">Universal stress protein</fullName>
    </submittedName>
    <submittedName>
        <fullName evidence="4">Universal stress protein family protein</fullName>
    </submittedName>
</protein>
<evidence type="ECO:0000313" key="8">
    <source>
        <dbReference type="Proteomes" id="UP000284767"/>
    </source>
</evidence>
<dbReference type="EMBL" id="KT454971">
    <property type="protein sequence ID" value="ALI59465.1"/>
    <property type="molecule type" value="Genomic_DNA"/>
</dbReference>
<name>A0A069QE81_PSEAI</name>
<dbReference type="Proteomes" id="UP000644192">
    <property type="component" value="Unassembled WGS sequence"/>
</dbReference>
<evidence type="ECO:0000256" key="1">
    <source>
        <dbReference type="ARBA" id="ARBA00008791"/>
    </source>
</evidence>
<evidence type="ECO:0000313" key="6">
    <source>
        <dbReference type="EMBL" id="RPM23299.1"/>
    </source>
</evidence>
<dbReference type="InterPro" id="IPR006016">
    <property type="entry name" value="UspA"/>
</dbReference>
<dbReference type="PANTHER" id="PTHR46268:SF15">
    <property type="entry name" value="UNIVERSAL STRESS PROTEIN HP_0031"/>
    <property type="match status" value="1"/>
</dbReference>
<dbReference type="Proteomes" id="UP000045039">
    <property type="component" value="Unassembled WGS sequence"/>
</dbReference>
<reference evidence="4" key="1">
    <citation type="submission" date="2015-06" db="EMBL/GenBank/DDBJ databases">
        <authorList>
            <person name="Radhakrishnan R."/>
            <person name="Underwood A."/>
            <person name="Al-Shahib A."/>
        </authorList>
    </citation>
    <scope>NUCLEOTIDE SEQUENCE</scope>
    <source>
        <strain evidence="4">P19_London_7_VIM_2_05_10</strain>
    </source>
</reference>
<accession>A0A1S1C4U5</accession>
<evidence type="ECO:0000259" key="2">
    <source>
        <dbReference type="Pfam" id="PF00582"/>
    </source>
</evidence>
<comment type="similarity">
    <text evidence="1">Belongs to the universal stress protein A family.</text>
</comment>
<organism evidence="5 9">
    <name type="scientific">Pseudomonas aeruginosa</name>
    <dbReference type="NCBI Taxonomy" id="287"/>
    <lineage>
        <taxon>Bacteria</taxon>
        <taxon>Pseudomonadati</taxon>
        <taxon>Pseudomonadota</taxon>
        <taxon>Gammaproteobacteria</taxon>
        <taxon>Pseudomonadales</taxon>
        <taxon>Pseudomonadaceae</taxon>
        <taxon>Pseudomonas</taxon>
    </lineage>
</organism>
<dbReference type="PANTHER" id="PTHR46268">
    <property type="entry name" value="STRESS RESPONSE PROTEIN NHAX"/>
    <property type="match status" value="1"/>
</dbReference>
<dbReference type="Pfam" id="PF00582">
    <property type="entry name" value="Usp"/>
    <property type="match status" value="1"/>
</dbReference>
<evidence type="ECO:0000313" key="7">
    <source>
        <dbReference type="Proteomes" id="UP000045039"/>
    </source>
</evidence>
<feature type="domain" description="UspA" evidence="2">
    <location>
        <begin position="1"/>
        <end position="138"/>
    </location>
</feature>
<proteinExistence type="inferred from homology"/>
<dbReference type="RefSeq" id="WP_003106084.1">
    <property type="nucleotide sequence ID" value="NZ_AP014839.1"/>
</dbReference>
<gene>
    <name evidence="3" type="primary">teaD</name>
    <name evidence="3" type="ORF">CCBH4851_00770</name>
    <name evidence="5" type="ORF">GUL26_16375</name>
    <name evidence="6" type="ORF">IPC1295_01995</name>
    <name evidence="4" type="ORF">PAERUG_P19_London_7_VIM_2_05_10_05876</name>
</gene>